<keyword evidence="9 14" id="KW-0560">Oxidoreductase</keyword>
<evidence type="ECO:0000313" key="16">
    <source>
        <dbReference type="EMBL" id="KAJ7634739.1"/>
    </source>
</evidence>
<evidence type="ECO:0000256" key="8">
    <source>
        <dbReference type="ARBA" id="ARBA00022989"/>
    </source>
</evidence>
<dbReference type="GO" id="GO:0005506">
    <property type="term" value="F:iron ion binding"/>
    <property type="evidence" value="ECO:0007669"/>
    <property type="project" value="InterPro"/>
</dbReference>
<feature type="transmembrane region" description="Helical" evidence="15">
    <location>
        <begin position="219"/>
        <end position="240"/>
    </location>
</feature>
<keyword evidence="10 13" id="KW-0408">Iron</keyword>
<keyword evidence="6 15" id="KW-0812">Transmembrane</keyword>
<comment type="caution">
    <text evidence="16">The sequence shown here is derived from an EMBL/GenBank/DDBJ whole genome shotgun (WGS) entry which is preliminary data.</text>
</comment>
<evidence type="ECO:0000256" key="10">
    <source>
        <dbReference type="ARBA" id="ARBA00023004"/>
    </source>
</evidence>
<dbReference type="PROSITE" id="PS00086">
    <property type="entry name" value="CYTOCHROME_P450"/>
    <property type="match status" value="1"/>
</dbReference>
<dbReference type="Pfam" id="PF00067">
    <property type="entry name" value="p450"/>
    <property type="match status" value="1"/>
</dbReference>
<evidence type="ECO:0000256" key="2">
    <source>
        <dbReference type="ARBA" id="ARBA00004370"/>
    </source>
</evidence>
<dbReference type="InterPro" id="IPR001128">
    <property type="entry name" value="Cyt_P450"/>
</dbReference>
<proteinExistence type="inferred from homology"/>
<evidence type="ECO:0000256" key="1">
    <source>
        <dbReference type="ARBA" id="ARBA00001971"/>
    </source>
</evidence>
<comment type="cofactor">
    <cofactor evidence="1 13">
        <name>heme</name>
        <dbReference type="ChEBI" id="CHEBI:30413"/>
    </cofactor>
</comment>
<keyword evidence="8 15" id="KW-1133">Transmembrane helix</keyword>
<keyword evidence="11 14" id="KW-0503">Monooxygenase</keyword>
<evidence type="ECO:0000256" key="7">
    <source>
        <dbReference type="ARBA" id="ARBA00022723"/>
    </source>
</evidence>
<evidence type="ECO:0000313" key="17">
    <source>
        <dbReference type="Proteomes" id="UP001221142"/>
    </source>
</evidence>
<dbReference type="PANTHER" id="PTHR24305">
    <property type="entry name" value="CYTOCHROME P450"/>
    <property type="match status" value="1"/>
</dbReference>
<evidence type="ECO:0000256" key="14">
    <source>
        <dbReference type="RuleBase" id="RU000461"/>
    </source>
</evidence>
<gene>
    <name evidence="16" type="ORF">FB45DRAFT_473203</name>
</gene>
<reference evidence="16" key="1">
    <citation type="submission" date="2023-03" db="EMBL/GenBank/DDBJ databases">
        <title>Massive genome expansion in bonnet fungi (Mycena s.s.) driven by repeated elements and novel gene families across ecological guilds.</title>
        <authorList>
            <consortium name="Lawrence Berkeley National Laboratory"/>
            <person name="Harder C.B."/>
            <person name="Miyauchi S."/>
            <person name="Viragh M."/>
            <person name="Kuo A."/>
            <person name="Thoen E."/>
            <person name="Andreopoulos B."/>
            <person name="Lu D."/>
            <person name="Skrede I."/>
            <person name="Drula E."/>
            <person name="Henrissat B."/>
            <person name="Morin E."/>
            <person name="Kohler A."/>
            <person name="Barry K."/>
            <person name="LaButti K."/>
            <person name="Morin E."/>
            <person name="Salamov A."/>
            <person name="Lipzen A."/>
            <person name="Mereny Z."/>
            <person name="Hegedus B."/>
            <person name="Baldrian P."/>
            <person name="Stursova M."/>
            <person name="Weitz H."/>
            <person name="Taylor A."/>
            <person name="Grigoriev I.V."/>
            <person name="Nagy L.G."/>
            <person name="Martin F."/>
            <person name="Kauserud H."/>
        </authorList>
    </citation>
    <scope>NUCLEOTIDE SEQUENCE</scope>
    <source>
        <strain evidence="16">9284</strain>
    </source>
</reference>
<evidence type="ECO:0000256" key="12">
    <source>
        <dbReference type="ARBA" id="ARBA00023136"/>
    </source>
</evidence>
<evidence type="ECO:0000256" key="13">
    <source>
        <dbReference type="PIRSR" id="PIRSR602401-1"/>
    </source>
</evidence>
<dbReference type="EMBL" id="JARKIF010000007">
    <property type="protein sequence ID" value="KAJ7634739.1"/>
    <property type="molecule type" value="Genomic_DNA"/>
</dbReference>
<name>A0AAD7BZ37_9AGAR</name>
<comment type="similarity">
    <text evidence="4 14">Belongs to the cytochrome P450 family.</text>
</comment>
<sequence length="538" mass="60089">MTAVYATSAALALYTVYRFWARISITDVPGPAPESFLLGNVLEAQLGQAGEADFKWQEQYGHVVRVKGILGTDRLLISDPKALQHVFNCGYNMRKQGFRREIMKLLGGPGLAWAEGETHRRQRNINSPAFGVGQARSCIPVFAKYASKMSAQWKEKLAESDGESTVVKTPNYFTRFFLDVIGEAAFDYHFGTTDNEDDPFAKVLSSVAPALSVPTRTGLLIFGLIELLPLFLIQLFMQYAPVRALRNSRRSTATAVAFAKTLVSQKEEALLAGKDKRDILSLLIKANTSNDPGKSLTENELYAQIQTITQGGHETTAITMSWTLWELTKHPEVQAKMREEIAETERAMGARGDSELNYTDLEAMPFTIAVMKETLRIHPVSPNSMREATRDEVLPLSKPMITKSGRTITELPIPKHQILILSICGYNRNPDVFGADPHVFRPERWLDESMPKVETNLGVYGNLMTFGSGHRACIGWRFAMYEYQTFLVELVKNFEFSMDPELSSRVRRQASLGMPPFIAGELHKGTQLPLTITAVRAV</sequence>
<dbReference type="GO" id="GO:0016020">
    <property type="term" value="C:membrane"/>
    <property type="evidence" value="ECO:0007669"/>
    <property type="project" value="UniProtKB-SubCell"/>
</dbReference>
<evidence type="ECO:0000256" key="3">
    <source>
        <dbReference type="ARBA" id="ARBA00004721"/>
    </source>
</evidence>
<dbReference type="GO" id="GO:0004497">
    <property type="term" value="F:monooxygenase activity"/>
    <property type="evidence" value="ECO:0007669"/>
    <property type="project" value="UniProtKB-KW"/>
</dbReference>
<dbReference type="GO" id="GO:0016705">
    <property type="term" value="F:oxidoreductase activity, acting on paired donors, with incorporation or reduction of molecular oxygen"/>
    <property type="evidence" value="ECO:0007669"/>
    <property type="project" value="InterPro"/>
</dbReference>
<keyword evidence="5 13" id="KW-0349">Heme</keyword>
<accession>A0AAD7BZ37</accession>
<dbReference type="CDD" id="cd11069">
    <property type="entry name" value="CYP_FUM15-like"/>
    <property type="match status" value="1"/>
</dbReference>
<dbReference type="InterPro" id="IPR017972">
    <property type="entry name" value="Cyt_P450_CS"/>
</dbReference>
<organism evidence="16 17">
    <name type="scientific">Roridomyces roridus</name>
    <dbReference type="NCBI Taxonomy" id="1738132"/>
    <lineage>
        <taxon>Eukaryota</taxon>
        <taxon>Fungi</taxon>
        <taxon>Dikarya</taxon>
        <taxon>Basidiomycota</taxon>
        <taxon>Agaricomycotina</taxon>
        <taxon>Agaricomycetes</taxon>
        <taxon>Agaricomycetidae</taxon>
        <taxon>Agaricales</taxon>
        <taxon>Marasmiineae</taxon>
        <taxon>Mycenaceae</taxon>
        <taxon>Roridomyces</taxon>
    </lineage>
</organism>
<keyword evidence="12 15" id="KW-0472">Membrane</keyword>
<keyword evidence="7 13" id="KW-0479">Metal-binding</keyword>
<dbReference type="InterPro" id="IPR050121">
    <property type="entry name" value="Cytochrome_P450_monoxygenase"/>
</dbReference>
<dbReference type="InterPro" id="IPR036396">
    <property type="entry name" value="Cyt_P450_sf"/>
</dbReference>
<dbReference type="PRINTS" id="PR00385">
    <property type="entry name" value="P450"/>
</dbReference>
<dbReference type="Gene3D" id="1.10.630.10">
    <property type="entry name" value="Cytochrome P450"/>
    <property type="match status" value="1"/>
</dbReference>
<evidence type="ECO:0000256" key="5">
    <source>
        <dbReference type="ARBA" id="ARBA00022617"/>
    </source>
</evidence>
<dbReference type="AlphaFoldDB" id="A0AAD7BZ37"/>
<dbReference type="InterPro" id="IPR002401">
    <property type="entry name" value="Cyt_P450_E_grp-I"/>
</dbReference>
<dbReference type="SUPFAM" id="SSF48264">
    <property type="entry name" value="Cytochrome P450"/>
    <property type="match status" value="1"/>
</dbReference>
<evidence type="ECO:0000256" key="11">
    <source>
        <dbReference type="ARBA" id="ARBA00023033"/>
    </source>
</evidence>
<dbReference type="GO" id="GO:0020037">
    <property type="term" value="F:heme binding"/>
    <property type="evidence" value="ECO:0007669"/>
    <property type="project" value="InterPro"/>
</dbReference>
<protein>
    <submittedName>
        <fullName evidence="16">Cytochrome P450</fullName>
    </submittedName>
</protein>
<keyword evidence="17" id="KW-1185">Reference proteome</keyword>
<comment type="subcellular location">
    <subcellularLocation>
        <location evidence="2">Membrane</location>
    </subcellularLocation>
</comment>
<comment type="pathway">
    <text evidence="3">Secondary metabolite biosynthesis; terpenoid biosynthesis.</text>
</comment>
<evidence type="ECO:0000256" key="15">
    <source>
        <dbReference type="SAM" id="Phobius"/>
    </source>
</evidence>
<evidence type="ECO:0000256" key="9">
    <source>
        <dbReference type="ARBA" id="ARBA00023002"/>
    </source>
</evidence>
<dbReference type="PRINTS" id="PR00463">
    <property type="entry name" value="EP450I"/>
</dbReference>
<dbReference type="Proteomes" id="UP001221142">
    <property type="component" value="Unassembled WGS sequence"/>
</dbReference>
<evidence type="ECO:0000256" key="6">
    <source>
        <dbReference type="ARBA" id="ARBA00022692"/>
    </source>
</evidence>
<evidence type="ECO:0000256" key="4">
    <source>
        <dbReference type="ARBA" id="ARBA00010617"/>
    </source>
</evidence>
<feature type="binding site" description="axial binding residue" evidence="13">
    <location>
        <position position="473"/>
    </location>
    <ligand>
        <name>heme</name>
        <dbReference type="ChEBI" id="CHEBI:30413"/>
    </ligand>
    <ligandPart>
        <name>Fe</name>
        <dbReference type="ChEBI" id="CHEBI:18248"/>
    </ligandPart>
</feature>
<dbReference type="PANTHER" id="PTHR24305:SF166">
    <property type="entry name" value="CYTOCHROME P450 12A4, MITOCHONDRIAL-RELATED"/>
    <property type="match status" value="1"/>
</dbReference>